<dbReference type="NCBIfam" id="NF033788">
    <property type="entry name" value="HTH_metalloreg"/>
    <property type="match status" value="1"/>
</dbReference>
<name>A0AAU9CP89_9BACT</name>
<dbReference type="InterPro" id="IPR036390">
    <property type="entry name" value="WH_DNA-bd_sf"/>
</dbReference>
<dbReference type="AlphaFoldDB" id="A0AAU9CP89"/>
<keyword evidence="2" id="KW-0238">DNA-binding</keyword>
<dbReference type="PANTHER" id="PTHR43132:SF6">
    <property type="entry name" value="HTH-TYPE TRANSCRIPTIONAL REPRESSOR CZRA"/>
    <property type="match status" value="1"/>
</dbReference>
<dbReference type="KEGG" id="fax:FUAX_22900"/>
<evidence type="ECO:0000313" key="5">
    <source>
        <dbReference type="EMBL" id="BDD09858.1"/>
    </source>
</evidence>
<dbReference type="PRINTS" id="PR00778">
    <property type="entry name" value="HTHARSR"/>
</dbReference>
<reference evidence="5 6" key="1">
    <citation type="submission" date="2021-12" db="EMBL/GenBank/DDBJ databases">
        <title>Genome sequencing of bacteria with rrn-lacking chromosome and rrn-plasmid.</title>
        <authorList>
            <person name="Anda M."/>
            <person name="Iwasaki W."/>
        </authorList>
    </citation>
    <scope>NUCLEOTIDE SEQUENCE [LARGE SCALE GENOMIC DNA]</scope>
    <source>
        <strain evidence="5 6">DSM 100852</strain>
    </source>
</reference>
<evidence type="ECO:0000256" key="2">
    <source>
        <dbReference type="ARBA" id="ARBA00023125"/>
    </source>
</evidence>
<evidence type="ECO:0000256" key="3">
    <source>
        <dbReference type="ARBA" id="ARBA00023163"/>
    </source>
</evidence>
<keyword evidence="6" id="KW-1185">Reference proteome</keyword>
<dbReference type="InterPro" id="IPR051011">
    <property type="entry name" value="Metal_resp_trans_reg"/>
</dbReference>
<accession>A0AAU9CP89</accession>
<proteinExistence type="predicted"/>
<dbReference type="Gene3D" id="1.10.10.10">
    <property type="entry name" value="Winged helix-like DNA-binding domain superfamily/Winged helix DNA-binding domain"/>
    <property type="match status" value="1"/>
</dbReference>
<dbReference type="CDD" id="cd00090">
    <property type="entry name" value="HTH_ARSR"/>
    <property type="match status" value="1"/>
</dbReference>
<dbReference type="Proteomes" id="UP001348817">
    <property type="component" value="Chromosome"/>
</dbReference>
<keyword evidence="1" id="KW-0805">Transcription regulation</keyword>
<feature type="domain" description="HTH arsR-type" evidence="4">
    <location>
        <begin position="5"/>
        <end position="94"/>
    </location>
</feature>
<dbReference type="RefSeq" id="WP_338391444.1">
    <property type="nucleotide sequence ID" value="NZ_AP025314.1"/>
</dbReference>
<keyword evidence="3" id="KW-0804">Transcription</keyword>
<evidence type="ECO:0000256" key="1">
    <source>
        <dbReference type="ARBA" id="ARBA00023015"/>
    </source>
</evidence>
<dbReference type="GO" id="GO:0003677">
    <property type="term" value="F:DNA binding"/>
    <property type="evidence" value="ECO:0007669"/>
    <property type="project" value="UniProtKB-KW"/>
</dbReference>
<dbReference type="GO" id="GO:0003700">
    <property type="term" value="F:DNA-binding transcription factor activity"/>
    <property type="evidence" value="ECO:0007669"/>
    <property type="project" value="InterPro"/>
</dbReference>
<protein>
    <submittedName>
        <fullName evidence="5">Transcriptional regulator</fullName>
    </submittedName>
</protein>
<dbReference type="InterPro" id="IPR036388">
    <property type="entry name" value="WH-like_DNA-bd_sf"/>
</dbReference>
<dbReference type="InterPro" id="IPR001845">
    <property type="entry name" value="HTH_ArsR_DNA-bd_dom"/>
</dbReference>
<dbReference type="PROSITE" id="PS50987">
    <property type="entry name" value="HTH_ARSR_2"/>
    <property type="match status" value="1"/>
</dbReference>
<dbReference type="InterPro" id="IPR011991">
    <property type="entry name" value="ArsR-like_HTH"/>
</dbReference>
<organism evidence="5 6">
    <name type="scientific">Fulvitalea axinellae</name>
    <dbReference type="NCBI Taxonomy" id="1182444"/>
    <lineage>
        <taxon>Bacteria</taxon>
        <taxon>Pseudomonadati</taxon>
        <taxon>Bacteroidota</taxon>
        <taxon>Cytophagia</taxon>
        <taxon>Cytophagales</taxon>
        <taxon>Persicobacteraceae</taxon>
        <taxon>Fulvitalea</taxon>
    </lineage>
</organism>
<dbReference type="PANTHER" id="PTHR43132">
    <property type="entry name" value="ARSENICAL RESISTANCE OPERON REPRESSOR ARSR-RELATED"/>
    <property type="match status" value="1"/>
</dbReference>
<evidence type="ECO:0000313" key="6">
    <source>
        <dbReference type="Proteomes" id="UP001348817"/>
    </source>
</evidence>
<dbReference type="Pfam" id="PF01022">
    <property type="entry name" value="HTH_5"/>
    <property type="match status" value="1"/>
</dbReference>
<dbReference type="SUPFAM" id="SSF46785">
    <property type="entry name" value="Winged helix' DNA-binding domain"/>
    <property type="match status" value="1"/>
</dbReference>
<dbReference type="EMBL" id="AP025314">
    <property type="protein sequence ID" value="BDD09858.1"/>
    <property type="molecule type" value="Genomic_DNA"/>
</dbReference>
<gene>
    <name evidence="5" type="ORF">FUAX_22900</name>
</gene>
<evidence type="ECO:0000259" key="4">
    <source>
        <dbReference type="PROSITE" id="PS50987"/>
    </source>
</evidence>
<dbReference type="SMART" id="SM00418">
    <property type="entry name" value="HTH_ARSR"/>
    <property type="match status" value="1"/>
</dbReference>
<sequence>MFTEEQQENLERASKILKTIANPMRLGIVWLLKDGREMSVSQIHEILKKDQGLTSHYLTKLKDQGVLGSRREGKNCLYFIKNTDILNVFKCMKI</sequence>